<organism evidence="1 2">
    <name type="scientific">Kribbella hippodromi</name>
    <dbReference type="NCBI Taxonomy" id="434347"/>
    <lineage>
        <taxon>Bacteria</taxon>
        <taxon>Bacillati</taxon>
        <taxon>Actinomycetota</taxon>
        <taxon>Actinomycetes</taxon>
        <taxon>Propionibacteriales</taxon>
        <taxon>Kribbellaceae</taxon>
        <taxon>Kribbella</taxon>
    </lineage>
</organism>
<evidence type="ECO:0000313" key="2">
    <source>
        <dbReference type="Proteomes" id="UP001501705"/>
    </source>
</evidence>
<evidence type="ECO:0000313" key="1">
    <source>
        <dbReference type="EMBL" id="GAA1598587.1"/>
    </source>
</evidence>
<comment type="caution">
    <text evidence="1">The sequence shown here is derived from an EMBL/GenBank/DDBJ whole genome shotgun (WGS) entry which is preliminary data.</text>
</comment>
<reference evidence="2" key="1">
    <citation type="journal article" date="2019" name="Int. J. Syst. Evol. Microbiol.">
        <title>The Global Catalogue of Microorganisms (GCM) 10K type strain sequencing project: providing services to taxonomists for standard genome sequencing and annotation.</title>
        <authorList>
            <consortium name="The Broad Institute Genomics Platform"/>
            <consortium name="The Broad Institute Genome Sequencing Center for Infectious Disease"/>
            <person name="Wu L."/>
            <person name="Ma J."/>
        </authorList>
    </citation>
    <scope>NUCLEOTIDE SEQUENCE [LARGE SCALE GENOMIC DNA]</scope>
    <source>
        <strain evidence="2">JCM 15572</strain>
    </source>
</reference>
<proteinExistence type="predicted"/>
<name>A0ABP4Q3A2_9ACTN</name>
<gene>
    <name evidence="1" type="ORF">GCM10009804_63930</name>
</gene>
<dbReference type="EMBL" id="BAAAPH010000026">
    <property type="protein sequence ID" value="GAA1598587.1"/>
    <property type="molecule type" value="Genomic_DNA"/>
</dbReference>
<keyword evidence="2" id="KW-1185">Reference proteome</keyword>
<accession>A0ABP4Q3A2</accession>
<protein>
    <submittedName>
        <fullName evidence="1">Uncharacterized protein</fullName>
    </submittedName>
</protein>
<dbReference type="Proteomes" id="UP001501705">
    <property type="component" value="Unassembled WGS sequence"/>
</dbReference>
<sequence length="281" mass="31059">MCLGTLHYQGIRGYKLTVRVPEHEVGQPPQTVGLCRISGNKTEYGVRDRLWIVGVRGMFDRRTNRTVFEERSWCGRDRTESFEGGIDRLGVDDANTVRAERGENLDRDLRTRQEQTASAAYEAAVGERDRERTEGLAEKRIGDHVRQRTVEGSPPSWRLLSPELIDNLCELDSPCFQGVQGLAIFAAVADQSFDNWRENGGEVVVGTFYDDGIPWAQEVAVDRAEQLGFGEAVEDLVAEHAVERAGGEAGGDQVQHVVTVGGSLAEQFGVRGCCFAYEPIG</sequence>